<keyword evidence="4" id="KW-1185">Reference proteome</keyword>
<organism evidence="3 4">
    <name type="scientific">Escallonia rubra</name>
    <dbReference type="NCBI Taxonomy" id="112253"/>
    <lineage>
        <taxon>Eukaryota</taxon>
        <taxon>Viridiplantae</taxon>
        <taxon>Streptophyta</taxon>
        <taxon>Embryophyta</taxon>
        <taxon>Tracheophyta</taxon>
        <taxon>Spermatophyta</taxon>
        <taxon>Magnoliopsida</taxon>
        <taxon>eudicotyledons</taxon>
        <taxon>Gunneridae</taxon>
        <taxon>Pentapetalae</taxon>
        <taxon>asterids</taxon>
        <taxon>campanulids</taxon>
        <taxon>Escalloniales</taxon>
        <taxon>Escalloniaceae</taxon>
        <taxon>Escallonia</taxon>
    </lineage>
</organism>
<evidence type="ECO:0000256" key="1">
    <source>
        <dbReference type="SAM" id="MobiDB-lite"/>
    </source>
</evidence>
<dbReference type="EMBL" id="JAVXUO010000441">
    <property type="protein sequence ID" value="KAK2992055.1"/>
    <property type="molecule type" value="Genomic_DNA"/>
</dbReference>
<dbReference type="Pfam" id="PF13976">
    <property type="entry name" value="gag_pre-integrs"/>
    <property type="match status" value="1"/>
</dbReference>
<reference evidence="3" key="1">
    <citation type="submission" date="2022-12" db="EMBL/GenBank/DDBJ databases">
        <title>Draft genome assemblies for two species of Escallonia (Escalloniales).</title>
        <authorList>
            <person name="Chanderbali A."/>
            <person name="Dervinis C."/>
            <person name="Anghel I."/>
            <person name="Soltis D."/>
            <person name="Soltis P."/>
            <person name="Zapata F."/>
        </authorList>
    </citation>
    <scope>NUCLEOTIDE SEQUENCE</scope>
    <source>
        <strain evidence="3">UCBG92.1500</strain>
        <tissue evidence="3">Leaf</tissue>
    </source>
</reference>
<protein>
    <recommendedName>
        <fullName evidence="2">GAG-pre-integrase domain-containing protein</fullName>
    </recommendedName>
</protein>
<evidence type="ECO:0000259" key="2">
    <source>
        <dbReference type="Pfam" id="PF13976"/>
    </source>
</evidence>
<dbReference type="Proteomes" id="UP001187471">
    <property type="component" value="Unassembled WGS sequence"/>
</dbReference>
<feature type="region of interest" description="Disordered" evidence="1">
    <location>
        <begin position="1"/>
        <end position="24"/>
    </location>
</feature>
<accession>A0AA88UNI3</accession>
<proteinExistence type="predicted"/>
<evidence type="ECO:0000313" key="4">
    <source>
        <dbReference type="Proteomes" id="UP001187471"/>
    </source>
</evidence>
<feature type="domain" description="GAG-pre-integrase" evidence="2">
    <location>
        <begin position="55"/>
        <end position="96"/>
    </location>
</feature>
<dbReference type="AlphaFoldDB" id="A0AA88UNI3"/>
<sequence>MAKDDHSDEVISTENRPKKVWVPKGTKPESVIGMLESIGGFKQMDPRQQMFKAYDRLGHVHLDLIKKLLSKELVKGLPKLKFVKDKVYDTCQYGKQ</sequence>
<evidence type="ECO:0000313" key="3">
    <source>
        <dbReference type="EMBL" id="KAK2992055.1"/>
    </source>
</evidence>
<name>A0AA88UNI3_9ASTE</name>
<comment type="caution">
    <text evidence="3">The sequence shown here is derived from an EMBL/GenBank/DDBJ whole genome shotgun (WGS) entry which is preliminary data.</text>
</comment>
<dbReference type="InterPro" id="IPR025724">
    <property type="entry name" value="GAG-pre-integrase_dom"/>
</dbReference>
<gene>
    <name evidence="3" type="ORF">RJ640_009785</name>
</gene>